<dbReference type="InterPro" id="IPR050990">
    <property type="entry name" value="UPF0237/GcvR_regulator"/>
</dbReference>
<dbReference type="PIRSF" id="PIRSF028103">
    <property type="entry name" value="GcvR"/>
    <property type="match status" value="1"/>
</dbReference>
<dbReference type="CDD" id="cd04869">
    <property type="entry name" value="ACT_GcvR_2"/>
    <property type="match status" value="1"/>
</dbReference>
<gene>
    <name evidence="3" type="ORF">GTH32_00485</name>
</gene>
<reference evidence="3 4" key="1">
    <citation type="submission" date="2020-01" db="EMBL/GenBank/DDBJ databases">
        <authorList>
            <person name="Chen J."/>
            <person name="Zhu S."/>
            <person name="Yang J."/>
        </authorList>
    </citation>
    <scope>NUCLEOTIDE SEQUENCE [LARGE SCALE GENOMIC DNA]</scope>
    <source>
        <strain evidence="3 4">345S023</strain>
    </source>
</reference>
<evidence type="ECO:0000313" key="4">
    <source>
        <dbReference type="Proteomes" id="UP000470213"/>
    </source>
</evidence>
<dbReference type="GO" id="GO:0005737">
    <property type="term" value="C:cytoplasm"/>
    <property type="evidence" value="ECO:0007669"/>
    <property type="project" value="UniProtKB-SubCell"/>
</dbReference>
<keyword evidence="1" id="KW-0804">Transcription</keyword>
<proteinExistence type="predicted"/>
<dbReference type="SUPFAM" id="SSF55021">
    <property type="entry name" value="ACT-like"/>
    <property type="match status" value="2"/>
</dbReference>
<dbReference type="PANTHER" id="PTHR34875">
    <property type="entry name" value="UPF0237 PROTEIN MJ1558"/>
    <property type="match status" value="1"/>
</dbReference>
<comment type="caution">
    <text evidence="3">The sequence shown here is derived from an EMBL/GenBank/DDBJ whole genome shotgun (WGS) entry which is preliminary data.</text>
</comment>
<evidence type="ECO:0000259" key="2">
    <source>
        <dbReference type="PROSITE" id="PS51671"/>
    </source>
</evidence>
<dbReference type="InterPro" id="IPR016867">
    <property type="entry name" value="GcvR"/>
</dbReference>
<protein>
    <recommendedName>
        <fullName evidence="1">Glycine cleavage system transcriptional repressor</fullName>
    </recommendedName>
</protein>
<dbReference type="Pfam" id="PF13740">
    <property type="entry name" value="ACT_6"/>
    <property type="match status" value="2"/>
</dbReference>
<keyword evidence="4" id="KW-1185">Reference proteome</keyword>
<dbReference type="PANTHER" id="PTHR34875:SF6">
    <property type="entry name" value="UPF0237 PROTEIN MJ1558"/>
    <property type="match status" value="1"/>
</dbReference>
<dbReference type="Gene3D" id="3.30.70.260">
    <property type="match status" value="2"/>
</dbReference>
<name>A0A7X5RJA3_9ALTE</name>
<dbReference type="InterPro" id="IPR002912">
    <property type="entry name" value="ACT_dom"/>
</dbReference>
<dbReference type="EMBL" id="JAAAWN010000001">
    <property type="protein sequence ID" value="NDV89673.1"/>
    <property type="molecule type" value="Genomic_DNA"/>
</dbReference>
<keyword evidence="1" id="KW-0963">Cytoplasm</keyword>
<dbReference type="Proteomes" id="UP000470213">
    <property type="component" value="Unassembled WGS sequence"/>
</dbReference>
<feature type="domain" description="ACT" evidence="2">
    <location>
        <begin position="88"/>
        <end position="167"/>
    </location>
</feature>
<dbReference type="GO" id="GO:0006355">
    <property type="term" value="P:regulation of DNA-templated transcription"/>
    <property type="evidence" value="ECO:0007669"/>
    <property type="project" value="UniProtKB-UniRule"/>
</dbReference>
<accession>A0A7X5RJA3</accession>
<evidence type="ECO:0000256" key="1">
    <source>
        <dbReference type="PIRNR" id="PIRNR028103"/>
    </source>
</evidence>
<dbReference type="RefSeq" id="WP_163083270.1">
    <property type="nucleotide sequence ID" value="NZ_JAAAWN010000001.1"/>
</dbReference>
<dbReference type="AlphaFoldDB" id="A0A7X5RJA3"/>
<dbReference type="InterPro" id="IPR045865">
    <property type="entry name" value="ACT-like_dom_sf"/>
</dbReference>
<comment type="subcellular location">
    <subcellularLocation>
        <location evidence="1">Cytoplasm</location>
    </subcellularLocation>
</comment>
<dbReference type="PROSITE" id="PS51671">
    <property type="entry name" value="ACT"/>
    <property type="match status" value="1"/>
</dbReference>
<evidence type="ECO:0000313" key="3">
    <source>
        <dbReference type="EMBL" id="NDV89673.1"/>
    </source>
</evidence>
<keyword evidence="1" id="KW-0678">Repressor</keyword>
<organism evidence="3 4">
    <name type="scientific">Alteromonas profundi</name>
    <dbReference type="NCBI Taxonomy" id="2696062"/>
    <lineage>
        <taxon>Bacteria</taxon>
        <taxon>Pseudomonadati</taxon>
        <taxon>Pseudomonadota</taxon>
        <taxon>Gammaproteobacteria</taxon>
        <taxon>Alteromonadales</taxon>
        <taxon>Alteromonadaceae</taxon>
        <taxon>Alteromonas/Salinimonas group</taxon>
        <taxon>Alteromonas</taxon>
    </lineage>
</organism>
<sequence length="168" mass="18113">MQSLVISIMGKDKPGIVDALAKCIYQHSGNWLGSSFAHMAGMFTGFVEVHVSADKKQPLIDALDSISDLSVQAVETNASATPHPTELSVEVMGNDKPGIVQELTSVLNQFNLNIVNFTSHCESAPNWGSLMFKATAVIAVPTEFDHDALQQALESLSNDLVVEIETKQ</sequence>